<evidence type="ECO:0000259" key="1">
    <source>
        <dbReference type="Pfam" id="PF13556"/>
    </source>
</evidence>
<dbReference type="Pfam" id="PF13556">
    <property type="entry name" value="HTH_30"/>
    <property type="match status" value="1"/>
</dbReference>
<feature type="domain" description="PucR C-terminal helix-turn-helix" evidence="1">
    <location>
        <begin position="162"/>
        <end position="220"/>
    </location>
</feature>
<dbReference type="InterPro" id="IPR042070">
    <property type="entry name" value="PucR_C-HTH_sf"/>
</dbReference>
<dbReference type="EMBL" id="QSRA01000015">
    <property type="protein sequence ID" value="RGK81349.1"/>
    <property type="molecule type" value="Genomic_DNA"/>
</dbReference>
<proteinExistence type="predicted"/>
<protein>
    <submittedName>
        <fullName evidence="2">PucR family transcriptional regulator</fullName>
    </submittedName>
</protein>
<dbReference type="AlphaFoldDB" id="A0A3E4PN14"/>
<dbReference type="PANTHER" id="PTHR33744:SF15">
    <property type="entry name" value="CARBOHYDRATE DIACID REGULATOR"/>
    <property type="match status" value="1"/>
</dbReference>
<dbReference type="InterPro" id="IPR025736">
    <property type="entry name" value="PucR_C-HTH_dom"/>
</dbReference>
<evidence type="ECO:0000313" key="3">
    <source>
        <dbReference type="Proteomes" id="UP000261324"/>
    </source>
</evidence>
<name>A0A3E4PN14_9FIRM</name>
<accession>A0A3E4PN14</accession>
<sequence>MYQKNRKNTGNDQTCQPDYLWILVSDTSLAARLAGKLEETKEFSSVVEKQKDNSILITNIRGKEDRALLIRLCKEFIYDYDGKILVGNGVKAEQNLSENKRLQQEVFELARDRAPRKHLYLIEEYYHELAISYISRKVGENGFKLKELEQIRCEDEETGRNLYETLYWYLRMKRNVSQTAAKLKIHRNTLLPRLTRLNDMLDLDNRDGAECEKLLIAMEIERMKNSDGL</sequence>
<dbReference type="Gene3D" id="1.10.10.2840">
    <property type="entry name" value="PucR C-terminal helix-turn-helix domain"/>
    <property type="match status" value="1"/>
</dbReference>
<organism evidence="2 3">
    <name type="scientific">Dorea formicigenerans</name>
    <dbReference type="NCBI Taxonomy" id="39486"/>
    <lineage>
        <taxon>Bacteria</taxon>
        <taxon>Bacillati</taxon>
        <taxon>Bacillota</taxon>
        <taxon>Clostridia</taxon>
        <taxon>Lachnospirales</taxon>
        <taxon>Lachnospiraceae</taxon>
        <taxon>Dorea</taxon>
    </lineage>
</organism>
<dbReference type="PANTHER" id="PTHR33744">
    <property type="entry name" value="CARBOHYDRATE DIACID REGULATOR"/>
    <property type="match status" value="1"/>
</dbReference>
<reference evidence="2 3" key="1">
    <citation type="submission" date="2018-08" db="EMBL/GenBank/DDBJ databases">
        <title>A genome reference for cultivated species of the human gut microbiota.</title>
        <authorList>
            <person name="Zou Y."/>
            <person name="Xue W."/>
            <person name="Luo G."/>
        </authorList>
    </citation>
    <scope>NUCLEOTIDE SEQUENCE [LARGE SCALE GENOMIC DNA]</scope>
    <source>
        <strain evidence="2 3">TF09-3</strain>
    </source>
</reference>
<comment type="caution">
    <text evidence="2">The sequence shown here is derived from an EMBL/GenBank/DDBJ whole genome shotgun (WGS) entry which is preliminary data.</text>
</comment>
<dbReference type="Proteomes" id="UP000261324">
    <property type="component" value="Unassembled WGS sequence"/>
</dbReference>
<dbReference type="InterPro" id="IPR051448">
    <property type="entry name" value="CdaR-like_regulators"/>
</dbReference>
<evidence type="ECO:0000313" key="2">
    <source>
        <dbReference type="EMBL" id="RGK81349.1"/>
    </source>
</evidence>
<gene>
    <name evidence="2" type="ORF">DXC93_11420</name>
</gene>